<comment type="catalytic activity">
    <reaction evidence="1">
        <text>3-hydroxy-2-methylpropanoyl-CoA + H2O = 3-hydroxy-2-methylpropanoate + CoA + H(+)</text>
        <dbReference type="Rhea" id="RHEA:20888"/>
        <dbReference type="ChEBI" id="CHEBI:11805"/>
        <dbReference type="ChEBI" id="CHEBI:15377"/>
        <dbReference type="ChEBI" id="CHEBI:15378"/>
        <dbReference type="ChEBI" id="CHEBI:57287"/>
        <dbReference type="ChEBI" id="CHEBI:57340"/>
        <dbReference type="EC" id="3.1.2.4"/>
    </reaction>
</comment>
<dbReference type="KEGG" id="acom:CEW83_18070"/>
<keyword evidence="3" id="KW-0378">Hydrolase</keyword>
<dbReference type="InterPro" id="IPR029045">
    <property type="entry name" value="ClpP/crotonase-like_dom_sf"/>
</dbReference>
<dbReference type="PANTHER" id="PTHR43176:SF3">
    <property type="entry name" value="3-HYDROXYISOBUTYRYL-COA HYDROLASE, MITOCHONDRIAL"/>
    <property type="match status" value="1"/>
</dbReference>
<evidence type="ECO:0000313" key="5">
    <source>
        <dbReference type="EMBL" id="AWI76896.1"/>
    </source>
</evidence>
<keyword evidence="6" id="KW-1185">Reference proteome</keyword>
<evidence type="ECO:0000256" key="2">
    <source>
        <dbReference type="ARBA" id="ARBA00011915"/>
    </source>
</evidence>
<dbReference type="Gene3D" id="3.90.226.10">
    <property type="entry name" value="2-enoyl-CoA Hydratase, Chain A, domain 1"/>
    <property type="match status" value="1"/>
</dbReference>
<gene>
    <name evidence="5" type="ORF">CEW83_18070</name>
</gene>
<dbReference type="EMBL" id="CP022187">
    <property type="protein sequence ID" value="AWI76896.1"/>
    <property type="molecule type" value="Genomic_DNA"/>
</dbReference>
<evidence type="ECO:0000259" key="4">
    <source>
        <dbReference type="Pfam" id="PF16113"/>
    </source>
</evidence>
<dbReference type="EC" id="3.1.2.4" evidence="2"/>
<name>A0A2U8GV35_9RHOO</name>
<protein>
    <recommendedName>
        <fullName evidence="2">3-hydroxyisobutyryl-CoA hydrolase</fullName>
        <ecNumber evidence="2">3.1.2.4</ecNumber>
    </recommendedName>
</protein>
<evidence type="ECO:0000256" key="1">
    <source>
        <dbReference type="ARBA" id="ARBA00001709"/>
    </source>
</evidence>
<accession>A0A2U8GV35</accession>
<proteinExistence type="predicted"/>
<evidence type="ECO:0000256" key="3">
    <source>
        <dbReference type="ARBA" id="ARBA00022801"/>
    </source>
</evidence>
<evidence type="ECO:0000313" key="6">
    <source>
        <dbReference type="Proteomes" id="UP000244930"/>
    </source>
</evidence>
<dbReference type="InterPro" id="IPR045004">
    <property type="entry name" value="ECH_dom"/>
</dbReference>
<dbReference type="GO" id="GO:0006574">
    <property type="term" value="P:L-valine catabolic process"/>
    <property type="evidence" value="ECO:0007669"/>
    <property type="project" value="TreeGrafter"/>
</dbReference>
<organism evidence="5 6">
    <name type="scientific">Parazoarcus communis</name>
    <dbReference type="NCBI Taxonomy" id="41977"/>
    <lineage>
        <taxon>Bacteria</taxon>
        <taxon>Pseudomonadati</taxon>
        <taxon>Pseudomonadota</taxon>
        <taxon>Betaproteobacteria</taxon>
        <taxon>Rhodocyclales</taxon>
        <taxon>Zoogloeaceae</taxon>
        <taxon>Parazoarcus</taxon>
    </lineage>
</organism>
<dbReference type="GO" id="GO:0003860">
    <property type="term" value="F:3-hydroxyisobutyryl-CoA hydrolase activity"/>
    <property type="evidence" value="ECO:0007669"/>
    <property type="project" value="UniProtKB-EC"/>
</dbReference>
<sequence length="375" mass="40609">MSECVILREIPTACGRRFGHATLNAPGTLNALSLEMIDRLAPQFDAWVADPQIVGIVLDGAGDKAFCAGGDVRALYHAIREARANGSHETPAVVPAFFEHEYRLDYRIHTCPKPVLCWGHGIVMGGGIGLMAGASHRVATMQTRMAMPEISIGLYPDVGGSWFLRRMPGRTGLFLALTGAQINAADARFAGLADFILEHGDKSGVLAAFGQTCWSDDVEANHRRLSKLLEESGRRGATPESMLRRHYDRIDAVIGHDGLALIEARLQALGADPEPWLAAAAATFSHGAPSSAVLSFALWERALHLSLADVFRLEYQVSLAATMQPDFSEGVRALLVDKDRNPHWQHASIADVDAEEIAALLLPRFQGEHPLSDLA</sequence>
<dbReference type="InterPro" id="IPR032259">
    <property type="entry name" value="HIBYL-CoA-H"/>
</dbReference>
<dbReference type="NCBIfam" id="NF004127">
    <property type="entry name" value="PRK05617.1"/>
    <property type="match status" value="1"/>
</dbReference>
<dbReference type="AlphaFoldDB" id="A0A2U8GV35"/>
<dbReference type="PANTHER" id="PTHR43176">
    <property type="entry name" value="3-HYDROXYISOBUTYRYL-COA HYDROLASE-RELATED"/>
    <property type="match status" value="1"/>
</dbReference>
<dbReference type="CDD" id="cd06558">
    <property type="entry name" value="crotonase-like"/>
    <property type="match status" value="1"/>
</dbReference>
<feature type="domain" description="Enoyl-CoA hydratase/isomerase" evidence="4">
    <location>
        <begin position="19"/>
        <end position="360"/>
    </location>
</feature>
<dbReference type="Pfam" id="PF16113">
    <property type="entry name" value="ECH_2"/>
    <property type="match status" value="1"/>
</dbReference>
<dbReference type="RefSeq" id="WP_108950595.1">
    <property type="nucleotide sequence ID" value="NZ_CP022187.1"/>
</dbReference>
<reference evidence="5 6" key="1">
    <citation type="submission" date="2017-06" db="EMBL/GenBank/DDBJ databases">
        <title>Azoarcus.</title>
        <authorList>
            <person name="Woo J.-H."/>
            <person name="Kim H.-S."/>
        </authorList>
    </citation>
    <scope>NUCLEOTIDE SEQUENCE [LARGE SCALE GENOMIC DNA]</scope>
    <source>
        <strain evidence="5 6">TSPY31</strain>
    </source>
</reference>
<dbReference type="Proteomes" id="UP000244930">
    <property type="component" value="Chromosome"/>
</dbReference>
<dbReference type="SUPFAM" id="SSF52096">
    <property type="entry name" value="ClpP/crotonase"/>
    <property type="match status" value="1"/>
</dbReference>
<dbReference type="GO" id="GO:0005829">
    <property type="term" value="C:cytosol"/>
    <property type="evidence" value="ECO:0007669"/>
    <property type="project" value="TreeGrafter"/>
</dbReference>